<feature type="transmembrane region" description="Helical" evidence="1">
    <location>
        <begin position="63"/>
        <end position="88"/>
    </location>
</feature>
<feature type="transmembrane region" description="Helical" evidence="1">
    <location>
        <begin position="94"/>
        <end position="119"/>
    </location>
</feature>
<accession>A0A2W5V242</accession>
<reference evidence="2 3" key="1">
    <citation type="submission" date="2017-08" db="EMBL/GenBank/DDBJ databases">
        <title>Infants hospitalized years apart are colonized by the same room-sourced microbial strains.</title>
        <authorList>
            <person name="Brooks B."/>
            <person name="Olm M.R."/>
            <person name="Firek B.A."/>
            <person name="Baker R."/>
            <person name="Thomas B.C."/>
            <person name="Morowitz M.J."/>
            <person name="Banfield J.F."/>
        </authorList>
    </citation>
    <scope>NUCLEOTIDE SEQUENCE [LARGE SCALE GENOMIC DNA]</scope>
    <source>
        <strain evidence="2">S2_003_000_R2_4</strain>
    </source>
</reference>
<evidence type="ECO:0000313" key="2">
    <source>
        <dbReference type="EMBL" id="PZR31923.1"/>
    </source>
</evidence>
<dbReference type="Proteomes" id="UP000249393">
    <property type="component" value="Unassembled WGS sequence"/>
</dbReference>
<dbReference type="RefSeq" id="WP_304281024.1">
    <property type="nucleotide sequence ID" value="NZ_QFQZ01000073.1"/>
</dbReference>
<proteinExistence type="predicted"/>
<gene>
    <name evidence="2" type="ORF">DI526_18200</name>
</gene>
<organism evidence="2 3">
    <name type="scientific">Caulobacter segnis</name>
    <dbReference type="NCBI Taxonomy" id="88688"/>
    <lineage>
        <taxon>Bacteria</taxon>
        <taxon>Pseudomonadati</taxon>
        <taxon>Pseudomonadota</taxon>
        <taxon>Alphaproteobacteria</taxon>
        <taxon>Caulobacterales</taxon>
        <taxon>Caulobacteraceae</taxon>
        <taxon>Caulobacter</taxon>
    </lineage>
</organism>
<keyword evidence="1" id="KW-0812">Transmembrane</keyword>
<evidence type="ECO:0008006" key="4">
    <source>
        <dbReference type="Google" id="ProtNLM"/>
    </source>
</evidence>
<evidence type="ECO:0000313" key="3">
    <source>
        <dbReference type="Proteomes" id="UP000249393"/>
    </source>
</evidence>
<comment type="caution">
    <text evidence="2">The sequence shown here is derived from an EMBL/GenBank/DDBJ whole genome shotgun (WGS) entry which is preliminary data.</text>
</comment>
<name>A0A2W5V242_9CAUL</name>
<protein>
    <recommendedName>
        <fullName evidence="4">DUF4870 domain-containing protein</fullName>
    </recommendedName>
</protein>
<dbReference type="EMBL" id="QFQZ01000073">
    <property type="protein sequence ID" value="PZR31923.1"/>
    <property type="molecule type" value="Genomic_DNA"/>
</dbReference>
<keyword evidence="1" id="KW-0472">Membrane</keyword>
<dbReference type="AlphaFoldDB" id="A0A2W5V242"/>
<evidence type="ECO:0000256" key="1">
    <source>
        <dbReference type="SAM" id="Phobius"/>
    </source>
</evidence>
<feature type="transmembrane region" description="Helical" evidence="1">
    <location>
        <begin position="20"/>
        <end position="43"/>
    </location>
</feature>
<sequence length="132" mass="14426">MTDTLVIERPEEDKLLPAVVYGLYLLGFTNGLTFIVGLIVAYVSRDTAGPINGSHFTFAIRSFWLSIAGFLLGLAIFLVGLPLSLVLIGIPMLVFGGLIMGSISLWFIARCIAGIYYLARGEAYPRPQSWLI</sequence>
<keyword evidence="1" id="KW-1133">Transmembrane helix</keyword>